<dbReference type="GO" id="GO:0050801">
    <property type="term" value="P:monoatomic ion homeostasis"/>
    <property type="evidence" value="ECO:0007669"/>
    <property type="project" value="TreeGrafter"/>
</dbReference>
<comment type="catalytic activity">
    <reaction evidence="12">
        <text>hydrogencarbonate(in) + chloride(out) = hydrogencarbonate(out) + chloride(in)</text>
        <dbReference type="Rhea" id="RHEA:72363"/>
        <dbReference type="ChEBI" id="CHEBI:17544"/>
        <dbReference type="ChEBI" id="CHEBI:17996"/>
    </reaction>
</comment>
<keyword evidence="5" id="KW-1003">Cell membrane</keyword>
<dbReference type="InterPro" id="IPR003020">
    <property type="entry name" value="HCO3_transpt_euk"/>
</dbReference>
<protein>
    <recommendedName>
        <fullName evidence="13">Anion exchange protein</fullName>
    </recommendedName>
</protein>
<evidence type="ECO:0000256" key="13">
    <source>
        <dbReference type="RuleBase" id="RU362035"/>
    </source>
</evidence>
<keyword evidence="8 13" id="KW-1133">Transmembrane helix</keyword>
<dbReference type="Pfam" id="PF14465">
    <property type="entry name" value="WHD_1st_NFRKB"/>
    <property type="match status" value="1"/>
</dbReference>
<keyword evidence="6" id="KW-0039">Anion exchange</keyword>
<feature type="transmembrane region" description="Helical" evidence="13">
    <location>
        <begin position="1440"/>
        <end position="1462"/>
    </location>
</feature>
<feature type="transmembrane region" description="Helical" evidence="13">
    <location>
        <begin position="1408"/>
        <end position="1433"/>
    </location>
</feature>
<dbReference type="InterPro" id="IPR011531">
    <property type="entry name" value="HCO3_transpt-like_TM_dom"/>
</dbReference>
<feature type="compositionally biased region" description="Polar residues" evidence="14">
    <location>
        <begin position="764"/>
        <end position="786"/>
    </location>
</feature>
<feature type="compositionally biased region" description="Basic residues" evidence="14">
    <location>
        <begin position="309"/>
        <end position="322"/>
    </location>
</feature>
<keyword evidence="4 13" id="KW-0813">Transport</keyword>
<evidence type="ECO:0000256" key="10">
    <source>
        <dbReference type="ARBA" id="ARBA00023136"/>
    </source>
</evidence>
<dbReference type="PRINTS" id="PR00165">
    <property type="entry name" value="ANIONEXCHNGR"/>
</dbReference>
<dbReference type="Pfam" id="PF00955">
    <property type="entry name" value="HCO3_cotransp"/>
    <property type="match status" value="2"/>
</dbReference>
<evidence type="ECO:0000256" key="6">
    <source>
        <dbReference type="ARBA" id="ARBA00022681"/>
    </source>
</evidence>
<evidence type="ECO:0000256" key="11">
    <source>
        <dbReference type="ARBA" id="ARBA00023242"/>
    </source>
</evidence>
<sequence length="1821" mass="203290">MDPVNLEESDLRGMEVCNFAGTELALPIDLIEEKDVFFKLISMDTWKSVLTQEDRKHLETFLPELPTDYPHAQEENLSALLGGQNFWFGNPVQQFQQKLKDSATEVPQKTVKRNTYIPSGTNSDYNTCEFILLIVQEILDQIGRQGPGEPINTSGQTPSANSVIMEHRVDTRLRRILEDCRQQCQDGSLSSDDEERIGAGALGSAMGLFMSPYYILPGVFSGISGMLGGAMPYPSCHGFPFHPTATHRPPSPNVVTEEDIQKMIQVHRKRRLANEDHPELDTRFTSIQDIVTRTNPSKKPCKSSELSKKKDKKAKVKRKLKQKLQEKQDRQVQGKPGQGESAKKEESAHASQNTPQISIPSNDVRCFFSLLREIFSGFSDSKANLQKIEDIVKKWQLSPSCTASTWSKQEPDWAKLVYSALIFLSGGSGESPPNFVPLVDFKERPQHWKWIGSQRDSDSQLEPLSEDWLRIKEELTSKKAALERGLSAEGDSSSAPAARVKTDFVVRPSTEEERSAFRDQENERYANPHKAYTFRMHGFESVVGPVKGVFSKDTNLNKAREHSLLISMRPPYVTILTLVRDAASRLPNGEGTRAEVCELLKDSQFINPNSSDAQIHTVVSGALDRLHYERDPCVKYDSNRKVWIYLHRSRSEEEFEKIHQANAAAARAKKLQKPRVSRQPKNKDVPHTPLSLASPVQPKQDTSGQPVSVSSPLHADQLSVTQSTFTSLQEKEHAAQSPGTVPPKMQHTVESSLTGDSPGRKFTSALNTHTSVLNTADDSVSGSPLQLSGRAGVGEDSFGEVEKSRKESWSSDEDSSDGSSASDHESESGTAGSSSDGEREAKIHQGGGKTVPGPSIGEDQMFSVEEDQMDSQMMVHRAYGEDSRVLIQEAERKFSGETSSEQGSGSDSDFSTGSKISSTHSFHEGFVELEELVFTQNKDLVWKERARWIKLEEDVEESANRWGKPHIPCLTFRSLKEVERSVRDGVLILDLETGDLPTICETIIWEMRSSKRLSKDECDAVRMVLLTRHEHQYQKRKVRAKDTGLRISRTVPQVQRQRAATNTRASFLQTLRENASASFSQLSARCSNDNATDKAITDFPVPVAGHFLRDHIGDGHREGKETRESDIRGKLPANAQATTVLVGGHEGLSCVVSAFIRFDTGCDLGDLAEVSIPVRFMFIMLGPEDLTLDYHEAGRAVATLMSDKVFLESAYHAQSRQDLLDSLASFLNDSVIIPPGEWDRNLLTQTVRSLAGQSKQLALTRRQRGGVNKDNVEGNALREVPQETLDDPFSRTGKFCGGLVRDIKRRLPFYASDFTDALDVQSIRTIIFVYFACLAPAVAFGGLLSEQTNRWMGVSEMIFATSLSGVVFSLFAGQPLIIIGPTGPLLVFEKSTLHLCEHYGIEFLPWRAWLGVWVMIICFVIVAFEGCFLINYFTRFTEEIFALMISIIFIYDAIFYLIKIFANFPVQDDDNPVGNLENESTSNTALFSLILMVGTFFVAYSLRKLRHSQFFGPKMRHIVSDFGVFFAIVAMVMLDWLTEGIYTEKLQVPDGLSVTSPNRHTWFINPMGVDQPMKAGSIFAAFVPATLVSILIFMEVEFTGVILDKKNHNLKKGVGYNLDLFVLGLLVGLCSILGLPWMCATPVHTLSHFHALKVMSTNHAPGEHARLLEVKEQRLTNIIIHLLIGFSVLLSPVLRLIPISVLFGVFLFLGVSSMSHIQLVQRIKLLFIPASLHPDEKYVTNVKTSKMHIFTIIQVFCVCALVIMKLTEAAPAFPFLIICMIPLRKLLERVFTGKELEALDTEVEDVYDSDMDEYDSIHVPI</sequence>
<dbReference type="GO" id="GO:0008509">
    <property type="term" value="F:monoatomic anion transmembrane transporter activity"/>
    <property type="evidence" value="ECO:0007669"/>
    <property type="project" value="InterPro"/>
</dbReference>
<accession>A0AAD9QPV3</accession>
<keyword evidence="7 13" id="KW-0812">Transmembrane</keyword>
<reference evidence="16" key="1">
    <citation type="journal article" date="2023" name="G3 (Bethesda)">
        <title>Whole genome assembly and annotation of the endangered Caribbean coral Acropora cervicornis.</title>
        <authorList>
            <person name="Selwyn J.D."/>
            <person name="Vollmer S.V."/>
        </authorList>
    </citation>
    <scope>NUCLEOTIDE SEQUENCE</scope>
    <source>
        <strain evidence="16">K2</strain>
    </source>
</reference>
<feature type="transmembrane region" description="Helical" evidence="13">
    <location>
        <begin position="1357"/>
        <end position="1379"/>
    </location>
</feature>
<dbReference type="Proteomes" id="UP001249851">
    <property type="component" value="Unassembled WGS sequence"/>
</dbReference>
<proteinExistence type="inferred from homology"/>
<dbReference type="GO" id="GO:0005452">
    <property type="term" value="F:solute:inorganic anion antiporter activity"/>
    <property type="evidence" value="ECO:0007669"/>
    <property type="project" value="InterPro"/>
</dbReference>
<dbReference type="InterPro" id="IPR001717">
    <property type="entry name" value="Anion_exchange"/>
</dbReference>
<evidence type="ECO:0000256" key="5">
    <source>
        <dbReference type="ARBA" id="ARBA00022475"/>
    </source>
</evidence>
<dbReference type="Gene3D" id="3.40.930.10">
    <property type="entry name" value="Mannitol-specific EII, Chain A"/>
    <property type="match status" value="1"/>
</dbReference>
<dbReference type="Gene3D" id="1.10.287.570">
    <property type="entry name" value="Helical hairpin bin"/>
    <property type="match status" value="1"/>
</dbReference>
<reference evidence="16" key="2">
    <citation type="journal article" date="2023" name="Science">
        <title>Genomic signatures of disease resistance in endangered staghorn corals.</title>
        <authorList>
            <person name="Vollmer S.V."/>
            <person name="Selwyn J.D."/>
            <person name="Despard B.A."/>
            <person name="Roesel C.L."/>
        </authorList>
    </citation>
    <scope>NUCLEOTIDE SEQUENCE</scope>
    <source>
        <strain evidence="16">K2</strain>
    </source>
</reference>
<dbReference type="FunFam" id="1.10.287.570:FF:000001">
    <property type="entry name" value="Anion exchange protein"/>
    <property type="match status" value="1"/>
</dbReference>
<feature type="transmembrane region" description="Helical" evidence="13">
    <location>
        <begin position="1678"/>
        <end position="1709"/>
    </location>
</feature>
<dbReference type="EMBL" id="JARQWQ010000021">
    <property type="protein sequence ID" value="KAK2564921.1"/>
    <property type="molecule type" value="Genomic_DNA"/>
</dbReference>
<dbReference type="Pfam" id="PF07565">
    <property type="entry name" value="Band_3_cyto"/>
    <property type="match status" value="1"/>
</dbReference>
<name>A0AAD9QPV3_ACRCE</name>
<evidence type="ECO:0000256" key="3">
    <source>
        <dbReference type="ARBA" id="ARBA00010993"/>
    </source>
</evidence>
<dbReference type="InterPro" id="IPR013769">
    <property type="entry name" value="Band3_cytoplasmic_dom"/>
</dbReference>
<feature type="domain" description="DEUBAD" evidence="15">
    <location>
        <begin position="27"/>
        <end position="144"/>
    </location>
</feature>
<comment type="similarity">
    <text evidence="3 13">Belongs to the anion exchanger (TC 2.A.31) family.</text>
</comment>
<gene>
    <name evidence="16" type="ORF">P5673_011630</name>
</gene>
<feature type="compositionally biased region" description="Basic and acidic residues" evidence="14">
    <location>
        <begin position="800"/>
        <end position="809"/>
    </location>
</feature>
<dbReference type="CDD" id="cd21865">
    <property type="entry name" value="DEUBAD_NFRKB"/>
    <property type="match status" value="1"/>
</dbReference>
<dbReference type="InterPro" id="IPR025220">
    <property type="entry name" value="NFRKB_WH_1"/>
</dbReference>
<feature type="transmembrane region" description="Helical" evidence="13">
    <location>
        <begin position="1522"/>
        <end position="1542"/>
    </location>
</feature>
<evidence type="ECO:0000256" key="12">
    <source>
        <dbReference type="ARBA" id="ARBA00049347"/>
    </source>
</evidence>
<dbReference type="SUPFAM" id="SSF55804">
    <property type="entry name" value="Phoshotransferase/anion transport protein"/>
    <property type="match status" value="1"/>
</dbReference>
<feature type="compositionally biased region" description="Basic residues" evidence="14">
    <location>
        <begin position="667"/>
        <end position="680"/>
    </location>
</feature>
<comment type="caution">
    <text evidence="16">The sequence shown here is derived from an EMBL/GenBank/DDBJ whole genome shotgun (WGS) entry which is preliminary data.</text>
</comment>
<evidence type="ECO:0000256" key="2">
    <source>
        <dbReference type="ARBA" id="ARBA00004651"/>
    </source>
</evidence>
<evidence type="ECO:0000256" key="8">
    <source>
        <dbReference type="ARBA" id="ARBA00022989"/>
    </source>
</evidence>
<dbReference type="PRINTS" id="PR01231">
    <property type="entry name" value="HCO3TRNSPORT"/>
</dbReference>
<evidence type="ECO:0000313" key="17">
    <source>
        <dbReference type="Proteomes" id="UP001249851"/>
    </source>
</evidence>
<dbReference type="PROSITE" id="PS51916">
    <property type="entry name" value="DEUBAD"/>
    <property type="match status" value="1"/>
</dbReference>
<evidence type="ECO:0000256" key="1">
    <source>
        <dbReference type="ARBA" id="ARBA00004123"/>
    </source>
</evidence>
<feature type="transmembrane region" description="Helical" evidence="13">
    <location>
        <begin position="1575"/>
        <end position="1594"/>
    </location>
</feature>
<feature type="compositionally biased region" description="Polar residues" evidence="14">
    <location>
        <begin position="697"/>
        <end position="711"/>
    </location>
</feature>
<organism evidence="16 17">
    <name type="scientific">Acropora cervicornis</name>
    <name type="common">Staghorn coral</name>
    <dbReference type="NCBI Taxonomy" id="6130"/>
    <lineage>
        <taxon>Eukaryota</taxon>
        <taxon>Metazoa</taxon>
        <taxon>Cnidaria</taxon>
        <taxon>Anthozoa</taxon>
        <taxon>Hexacorallia</taxon>
        <taxon>Scleractinia</taxon>
        <taxon>Astrocoeniina</taxon>
        <taxon>Acroporidae</taxon>
        <taxon>Acropora</taxon>
    </lineage>
</organism>
<keyword evidence="11" id="KW-0539">Nucleus</keyword>
<dbReference type="InterPro" id="IPR038106">
    <property type="entry name" value="NFRKB_winged_sf"/>
</dbReference>
<dbReference type="GO" id="GO:0015701">
    <property type="term" value="P:bicarbonate transport"/>
    <property type="evidence" value="ECO:0007669"/>
    <property type="project" value="TreeGrafter"/>
</dbReference>
<feature type="region of interest" description="Disordered" evidence="14">
    <location>
        <begin position="268"/>
        <end position="357"/>
    </location>
</feature>
<dbReference type="NCBIfam" id="TIGR00834">
    <property type="entry name" value="ae"/>
    <property type="match status" value="1"/>
</dbReference>
<dbReference type="InterPro" id="IPR044867">
    <property type="entry name" value="DEUBAD_dom"/>
</dbReference>
<feature type="transmembrane region" description="Helical" evidence="13">
    <location>
        <begin position="1614"/>
        <end position="1638"/>
    </location>
</feature>
<keyword evidence="10 13" id="KW-0472">Membrane</keyword>
<evidence type="ECO:0000313" key="16">
    <source>
        <dbReference type="EMBL" id="KAK2564921.1"/>
    </source>
</evidence>
<comment type="caution">
    <text evidence="13">Lacks conserved residue(s) required for the propagation of feature annotation.</text>
</comment>
<dbReference type="PANTHER" id="PTHR11453">
    <property type="entry name" value="ANION EXCHANGE PROTEIN"/>
    <property type="match status" value="1"/>
</dbReference>
<dbReference type="PANTHER" id="PTHR11453:SF47">
    <property type="entry name" value="ANION EXCHANGE PROTEIN"/>
    <property type="match status" value="1"/>
</dbReference>
<evidence type="ECO:0000259" key="15">
    <source>
        <dbReference type="PROSITE" id="PS51916"/>
    </source>
</evidence>
<feature type="compositionally biased region" description="Basic and acidic residues" evidence="14">
    <location>
        <begin position="272"/>
        <end position="282"/>
    </location>
</feature>
<comment type="subcellular location">
    <subcellularLocation>
        <location evidence="2">Cell membrane</location>
        <topology evidence="2">Multi-pass membrane protein</topology>
    </subcellularLocation>
    <subcellularLocation>
        <location evidence="13">Membrane</location>
        <topology evidence="13">Multi-pass membrane protein</topology>
    </subcellularLocation>
    <subcellularLocation>
        <location evidence="1">Nucleus</location>
    </subcellularLocation>
</comment>
<dbReference type="InterPro" id="IPR016152">
    <property type="entry name" value="PTrfase/Anion_transptr"/>
</dbReference>
<feature type="region of interest" description="Disordered" evidence="14">
    <location>
        <begin position="893"/>
        <end position="916"/>
    </location>
</feature>
<dbReference type="InterPro" id="IPR057748">
    <property type="entry name" value="NFRKB_WH_2"/>
</dbReference>
<feature type="compositionally biased region" description="Polar residues" evidence="14">
    <location>
        <begin position="283"/>
        <end position="297"/>
    </location>
</feature>
<feature type="transmembrane region" description="Helical" evidence="13">
    <location>
        <begin position="1327"/>
        <end position="1345"/>
    </location>
</feature>
<evidence type="ECO:0000256" key="14">
    <source>
        <dbReference type="SAM" id="MobiDB-lite"/>
    </source>
</evidence>
<evidence type="ECO:0000256" key="4">
    <source>
        <dbReference type="ARBA" id="ARBA00022448"/>
    </source>
</evidence>
<feature type="compositionally biased region" description="Low complexity" evidence="14">
    <location>
        <begin position="896"/>
        <end position="914"/>
    </location>
</feature>
<dbReference type="Pfam" id="PF25793">
    <property type="entry name" value="WHD_2nd_NFRKB"/>
    <property type="match status" value="1"/>
</dbReference>
<dbReference type="GO" id="GO:0005886">
    <property type="term" value="C:plasma membrane"/>
    <property type="evidence" value="ECO:0007669"/>
    <property type="project" value="UniProtKB-SubCell"/>
</dbReference>
<feature type="region of interest" description="Disordered" evidence="14">
    <location>
        <begin position="664"/>
        <end position="858"/>
    </location>
</feature>
<dbReference type="GO" id="GO:0005634">
    <property type="term" value="C:nucleus"/>
    <property type="evidence" value="ECO:0007669"/>
    <property type="project" value="UniProtKB-SubCell"/>
</dbReference>
<evidence type="ECO:0000256" key="9">
    <source>
        <dbReference type="ARBA" id="ARBA00023065"/>
    </source>
</evidence>
<feature type="compositionally biased region" description="Polar residues" evidence="14">
    <location>
        <begin position="718"/>
        <end position="728"/>
    </location>
</feature>
<feature type="transmembrane region" description="Helical" evidence="13">
    <location>
        <begin position="1482"/>
        <end position="1502"/>
    </location>
</feature>
<keyword evidence="9 13" id="KW-0406">Ion transport</keyword>
<dbReference type="Gene3D" id="1.10.10.2430">
    <property type="entry name" value="NFRKB winged helix-like domain"/>
    <property type="match status" value="1"/>
</dbReference>
<evidence type="ECO:0000256" key="7">
    <source>
        <dbReference type="ARBA" id="ARBA00022692"/>
    </source>
</evidence>
<keyword evidence="17" id="KW-1185">Reference proteome</keyword>
<feature type="compositionally biased region" description="Basic and acidic residues" evidence="14">
    <location>
        <begin position="323"/>
        <end position="332"/>
    </location>
</feature>